<evidence type="ECO:0000256" key="2">
    <source>
        <dbReference type="ARBA" id="ARBA00023125"/>
    </source>
</evidence>
<feature type="domain" description="HTH araC/xylS-type" evidence="5">
    <location>
        <begin position="427"/>
        <end position="526"/>
    </location>
</feature>
<accession>A0A6L8V7B7</accession>
<gene>
    <name evidence="7" type="ORF">GQF01_25690</name>
</gene>
<feature type="modified residue" description="4-aspartylphosphate" evidence="4">
    <location>
        <position position="55"/>
    </location>
</feature>
<dbReference type="InterPro" id="IPR011006">
    <property type="entry name" value="CheY-like_superfamily"/>
</dbReference>
<protein>
    <submittedName>
        <fullName evidence="7">Response regulator</fullName>
    </submittedName>
</protein>
<evidence type="ECO:0000256" key="3">
    <source>
        <dbReference type="ARBA" id="ARBA00023163"/>
    </source>
</evidence>
<dbReference type="Gene3D" id="1.10.10.60">
    <property type="entry name" value="Homeodomain-like"/>
    <property type="match status" value="2"/>
</dbReference>
<dbReference type="SMART" id="SM00342">
    <property type="entry name" value="HTH_ARAC"/>
    <property type="match status" value="1"/>
</dbReference>
<keyword evidence="2" id="KW-0238">DNA-binding</keyword>
<dbReference type="Pfam" id="PF00072">
    <property type="entry name" value="Response_reg"/>
    <property type="match status" value="1"/>
</dbReference>
<dbReference type="CDD" id="cd17536">
    <property type="entry name" value="REC_YesN-like"/>
    <property type="match status" value="1"/>
</dbReference>
<dbReference type="EMBL" id="WTUZ01000022">
    <property type="protein sequence ID" value="MZQ85516.1"/>
    <property type="molecule type" value="Genomic_DNA"/>
</dbReference>
<evidence type="ECO:0000259" key="5">
    <source>
        <dbReference type="PROSITE" id="PS01124"/>
    </source>
</evidence>
<evidence type="ECO:0000256" key="1">
    <source>
        <dbReference type="ARBA" id="ARBA00023015"/>
    </source>
</evidence>
<evidence type="ECO:0000259" key="6">
    <source>
        <dbReference type="PROSITE" id="PS50110"/>
    </source>
</evidence>
<proteinExistence type="predicted"/>
<organism evidence="7 8">
    <name type="scientific">Paenibacillus silvestris</name>
    <dbReference type="NCBI Taxonomy" id="2606219"/>
    <lineage>
        <taxon>Bacteria</taxon>
        <taxon>Bacillati</taxon>
        <taxon>Bacillota</taxon>
        <taxon>Bacilli</taxon>
        <taxon>Bacillales</taxon>
        <taxon>Paenibacillaceae</taxon>
        <taxon>Paenibacillus</taxon>
    </lineage>
</organism>
<dbReference type="PROSITE" id="PS00041">
    <property type="entry name" value="HTH_ARAC_FAMILY_1"/>
    <property type="match status" value="1"/>
</dbReference>
<dbReference type="AlphaFoldDB" id="A0A6L8V7B7"/>
<dbReference type="Pfam" id="PF12833">
    <property type="entry name" value="HTH_18"/>
    <property type="match status" value="1"/>
</dbReference>
<evidence type="ECO:0000313" key="8">
    <source>
        <dbReference type="Proteomes" id="UP000481087"/>
    </source>
</evidence>
<dbReference type="InterPro" id="IPR001789">
    <property type="entry name" value="Sig_transdc_resp-reg_receiver"/>
</dbReference>
<dbReference type="PANTHER" id="PTHR43280">
    <property type="entry name" value="ARAC-FAMILY TRANSCRIPTIONAL REGULATOR"/>
    <property type="match status" value="1"/>
</dbReference>
<keyword evidence="3" id="KW-0804">Transcription</keyword>
<keyword evidence="8" id="KW-1185">Reference proteome</keyword>
<sequence>MYHLLIVDDEMHVIEGVKSDLDLAKNEISELYTAYNIRQAKAIFAEHRIDIMFCDIEMPQGSGLELLAWVRENHLETEVIFLTAHADFKYAKQAIQLGSLAYLIKPALVDELEEVLMNAKQKISRHSELHRVNLLWTQNQHLIEERFWKDLLDQTIPSNEKELKEIALHRNFLYSETMTFLPVLISVQRWHQEFSMRDEKNLEYALKNSAKEMIVQQVMCGQILPIDRGQILVILYFDMYTDELLEKLISSCEAYIESCNRYFHCDLCCYLGTDGYLHEVLPIVQELRALDTNNVAFNNKVFPLIGKAVSSVQIQLPDMTVWSAMLKKGTKEKVIAEATEFLEKLVQTEELNANLLRQFYENFLQMTYFVLNLKGIQAHQLFCDEISLSLSSKATRSVTDLLAWIRHTVVKAMDQAEAVEQATSVIASVKQYIAVHLDQAELSREDLAEHVYLHPDYLSRFFKKETGMSISDYLLQERVNLAKVLLCKSDMSIGSIAFSVGYSNFSHFSKMFKKVTNLNPNDYRQRNGI</sequence>
<dbReference type="InterPro" id="IPR018062">
    <property type="entry name" value="HTH_AraC-typ_CS"/>
</dbReference>
<dbReference type="RefSeq" id="WP_161409751.1">
    <property type="nucleotide sequence ID" value="NZ_WTUZ01000022.1"/>
</dbReference>
<dbReference type="PANTHER" id="PTHR43280:SF35">
    <property type="entry name" value="RESPONSE REGULATOR"/>
    <property type="match status" value="1"/>
</dbReference>
<dbReference type="Gene3D" id="3.40.50.2300">
    <property type="match status" value="1"/>
</dbReference>
<dbReference type="PROSITE" id="PS50110">
    <property type="entry name" value="RESPONSE_REGULATORY"/>
    <property type="match status" value="1"/>
</dbReference>
<evidence type="ECO:0000256" key="4">
    <source>
        <dbReference type="PROSITE-ProRule" id="PRU00169"/>
    </source>
</evidence>
<dbReference type="SUPFAM" id="SSF52172">
    <property type="entry name" value="CheY-like"/>
    <property type="match status" value="1"/>
</dbReference>
<dbReference type="SUPFAM" id="SSF46689">
    <property type="entry name" value="Homeodomain-like"/>
    <property type="match status" value="2"/>
</dbReference>
<reference evidence="7 8" key="1">
    <citation type="submission" date="2019-12" db="EMBL/GenBank/DDBJ databases">
        <title>Paenibacillus sp. nov. sp. isolated from soil.</title>
        <authorList>
            <person name="Kim J."/>
            <person name="Jeong S.E."/>
            <person name="Jung H.S."/>
            <person name="Jeon C.O."/>
        </authorList>
    </citation>
    <scope>NUCLEOTIDE SEQUENCE [LARGE SCALE GENOMIC DNA]</scope>
    <source>
        <strain evidence="7 8">5J-6</strain>
    </source>
</reference>
<dbReference type="GO" id="GO:0000160">
    <property type="term" value="P:phosphorelay signal transduction system"/>
    <property type="evidence" value="ECO:0007669"/>
    <property type="project" value="InterPro"/>
</dbReference>
<dbReference type="PRINTS" id="PR00032">
    <property type="entry name" value="HTHARAC"/>
</dbReference>
<dbReference type="InterPro" id="IPR009057">
    <property type="entry name" value="Homeodomain-like_sf"/>
</dbReference>
<dbReference type="PROSITE" id="PS01124">
    <property type="entry name" value="HTH_ARAC_FAMILY_2"/>
    <property type="match status" value="1"/>
</dbReference>
<name>A0A6L8V7B7_9BACL</name>
<keyword evidence="4" id="KW-0597">Phosphoprotein</keyword>
<comment type="caution">
    <text evidence="7">The sequence shown here is derived from an EMBL/GenBank/DDBJ whole genome shotgun (WGS) entry which is preliminary data.</text>
</comment>
<dbReference type="Proteomes" id="UP000481087">
    <property type="component" value="Unassembled WGS sequence"/>
</dbReference>
<dbReference type="InterPro" id="IPR018060">
    <property type="entry name" value="HTH_AraC"/>
</dbReference>
<feature type="domain" description="Response regulatory" evidence="6">
    <location>
        <begin position="3"/>
        <end position="120"/>
    </location>
</feature>
<dbReference type="SMART" id="SM00448">
    <property type="entry name" value="REC"/>
    <property type="match status" value="1"/>
</dbReference>
<dbReference type="GO" id="GO:0043565">
    <property type="term" value="F:sequence-specific DNA binding"/>
    <property type="evidence" value="ECO:0007669"/>
    <property type="project" value="InterPro"/>
</dbReference>
<dbReference type="InterPro" id="IPR020449">
    <property type="entry name" value="Tscrpt_reg_AraC-type_HTH"/>
</dbReference>
<keyword evidence="1" id="KW-0805">Transcription regulation</keyword>
<evidence type="ECO:0000313" key="7">
    <source>
        <dbReference type="EMBL" id="MZQ85516.1"/>
    </source>
</evidence>
<dbReference type="GO" id="GO:0003700">
    <property type="term" value="F:DNA-binding transcription factor activity"/>
    <property type="evidence" value="ECO:0007669"/>
    <property type="project" value="InterPro"/>
</dbReference>